<sequence>MLEKRIGEPCPTCQTPLQRRRSTFRTIVGDVAFCARCCSSFELSSLTEDDVLAAFGPPEFAPT</sequence>
<reference evidence="2" key="1">
    <citation type="submission" date="2019-12" db="EMBL/GenBank/DDBJ databases">
        <title>Complete genome of Terracaulis silvestris 0127_4.</title>
        <authorList>
            <person name="Vieira S."/>
            <person name="Riedel T."/>
            <person name="Sproer C."/>
            <person name="Pascual J."/>
            <person name="Boedeker C."/>
            <person name="Overmann J."/>
        </authorList>
    </citation>
    <scope>NUCLEOTIDE SEQUENCE [LARGE SCALE GENOMIC DNA]</scope>
    <source>
        <strain evidence="2">0127_4</strain>
    </source>
</reference>
<name>A0A6I6MFN4_9CAUL</name>
<evidence type="ECO:0000313" key="1">
    <source>
        <dbReference type="EMBL" id="QGZ93295.1"/>
    </source>
</evidence>
<dbReference type="KEGG" id="tsv:DSM104635_00104"/>
<dbReference type="Proteomes" id="UP000431269">
    <property type="component" value="Chromosome"/>
</dbReference>
<keyword evidence="2" id="KW-1185">Reference proteome</keyword>
<dbReference type="RefSeq" id="WP_158764304.1">
    <property type="nucleotide sequence ID" value="NZ_CP047045.1"/>
</dbReference>
<proteinExistence type="predicted"/>
<protein>
    <submittedName>
        <fullName evidence="1">Uncharacterized protein</fullName>
    </submittedName>
</protein>
<accession>A0A6I6MFN4</accession>
<evidence type="ECO:0000313" key="2">
    <source>
        <dbReference type="Proteomes" id="UP000431269"/>
    </source>
</evidence>
<gene>
    <name evidence="1" type="ORF">DSM104635_00104</name>
</gene>
<dbReference type="AlphaFoldDB" id="A0A6I6MFN4"/>
<organism evidence="1 2">
    <name type="scientific">Terricaulis silvestris</name>
    <dbReference type="NCBI Taxonomy" id="2686094"/>
    <lineage>
        <taxon>Bacteria</taxon>
        <taxon>Pseudomonadati</taxon>
        <taxon>Pseudomonadota</taxon>
        <taxon>Alphaproteobacteria</taxon>
        <taxon>Caulobacterales</taxon>
        <taxon>Caulobacteraceae</taxon>
        <taxon>Terricaulis</taxon>
    </lineage>
</organism>
<dbReference type="EMBL" id="CP047045">
    <property type="protein sequence ID" value="QGZ93295.1"/>
    <property type="molecule type" value="Genomic_DNA"/>
</dbReference>